<dbReference type="Gene3D" id="3.40.50.300">
    <property type="entry name" value="P-loop containing nucleotide triphosphate hydrolases"/>
    <property type="match status" value="1"/>
</dbReference>
<evidence type="ECO:0000313" key="3">
    <source>
        <dbReference type="Proteomes" id="UP000005240"/>
    </source>
</evidence>
<dbReference type="FunFam" id="3.40.50.300:FF:002582">
    <property type="entry name" value="Nicotinamide riboside kinase, variant"/>
    <property type="match status" value="1"/>
</dbReference>
<dbReference type="AlphaFoldDB" id="A0A180GHK4"/>
<dbReference type="CDD" id="cd02024">
    <property type="entry name" value="NRK1"/>
    <property type="match status" value="1"/>
</dbReference>
<dbReference type="STRING" id="630390.A0A180GHK4"/>
<organism evidence="1">
    <name type="scientific">Puccinia triticina (isolate 1-1 / race 1 (BBBD))</name>
    <name type="common">Brown leaf rust fungus</name>
    <dbReference type="NCBI Taxonomy" id="630390"/>
    <lineage>
        <taxon>Eukaryota</taxon>
        <taxon>Fungi</taxon>
        <taxon>Dikarya</taxon>
        <taxon>Basidiomycota</taxon>
        <taxon>Pucciniomycotina</taxon>
        <taxon>Pucciniomycetes</taxon>
        <taxon>Pucciniales</taxon>
        <taxon>Pucciniaceae</taxon>
        <taxon>Puccinia</taxon>
    </lineage>
</organism>
<dbReference type="InterPro" id="IPR027417">
    <property type="entry name" value="P-loop_NTPase"/>
</dbReference>
<dbReference type="Proteomes" id="UP000005240">
    <property type="component" value="Unassembled WGS sequence"/>
</dbReference>
<dbReference type="OrthoDB" id="10041966at2759"/>
<sequence length="317" mass="36073">MTAEITSSCAYPNLTPTQGVTLFHAQPPTFANESRFKHRPLPQPSRLRFASLPPTKLQMTSSSHPQNVMIIAIGGPTCSGKTTLAKNLQKVLPNSEILHQDDFAPNSEEIPIHPVHGVPDWDDPRGAIDWIRLRKTIEQLKNNPEEPLPTTHDNLNTAVDPIELNTEKYADWIERIAALKLPKRFIILDGFLLYWDQHCVENYDLKFFVRESYEVLKERRRIRQTYHTADGMTWKDPPGYWDQIIWPAYLLAHRHMFKEGAVETAALDRDSWAGKDVVLLEPSKGDPGEKTISQFLETTLKAICDHLQNSPPSSQPA</sequence>
<gene>
    <name evidence="1" type="ORF">PTTG_05112</name>
</gene>
<dbReference type="VEuPathDB" id="FungiDB:PTTG_05112"/>
<keyword evidence="3" id="KW-1185">Reference proteome</keyword>
<name>A0A180GHK4_PUCT1</name>
<dbReference type="EnsemblFungi" id="PTTG_05112-t43_1">
    <property type="protein sequence ID" value="PTTG_05112-t43_1-p1"/>
    <property type="gene ID" value="PTTG_05112"/>
</dbReference>
<dbReference type="SUPFAM" id="SSF52540">
    <property type="entry name" value="P-loop containing nucleoside triphosphate hydrolases"/>
    <property type="match status" value="1"/>
</dbReference>
<evidence type="ECO:0000313" key="1">
    <source>
        <dbReference type="EMBL" id="OAV91443.1"/>
    </source>
</evidence>
<reference evidence="1" key="1">
    <citation type="submission" date="2009-11" db="EMBL/GenBank/DDBJ databases">
        <authorList>
            <consortium name="The Broad Institute Genome Sequencing Platform"/>
            <person name="Ward D."/>
            <person name="Feldgarden M."/>
            <person name="Earl A."/>
            <person name="Young S.K."/>
            <person name="Zeng Q."/>
            <person name="Koehrsen M."/>
            <person name="Alvarado L."/>
            <person name="Berlin A."/>
            <person name="Bochicchio J."/>
            <person name="Borenstein D."/>
            <person name="Chapman S.B."/>
            <person name="Chen Z."/>
            <person name="Engels R."/>
            <person name="Freedman E."/>
            <person name="Gellesch M."/>
            <person name="Goldberg J."/>
            <person name="Griggs A."/>
            <person name="Gujja S."/>
            <person name="Heilman E."/>
            <person name="Heiman D."/>
            <person name="Hepburn T."/>
            <person name="Howarth C."/>
            <person name="Jen D."/>
            <person name="Larson L."/>
            <person name="Lewis B."/>
            <person name="Mehta T."/>
            <person name="Park D."/>
            <person name="Pearson M."/>
            <person name="Roberts A."/>
            <person name="Saif S."/>
            <person name="Shea T."/>
            <person name="Shenoy N."/>
            <person name="Sisk P."/>
            <person name="Stolte C."/>
            <person name="Sykes S."/>
            <person name="Thomson T."/>
            <person name="Walk T."/>
            <person name="White J."/>
            <person name="Yandava C."/>
            <person name="Izard J."/>
            <person name="Baranova O.V."/>
            <person name="Blanton J.M."/>
            <person name="Tanner A.C."/>
            <person name="Dewhirst F.E."/>
            <person name="Haas B."/>
            <person name="Nusbaum C."/>
            <person name="Birren B."/>
        </authorList>
    </citation>
    <scope>NUCLEOTIDE SEQUENCE [LARGE SCALE GENOMIC DNA]</scope>
    <source>
        <strain evidence="1">1-1 BBBD Race 1</strain>
    </source>
</reference>
<reference evidence="1" key="2">
    <citation type="submission" date="2016-05" db="EMBL/GenBank/DDBJ databases">
        <title>Comparative analysis highlights variable genome content of wheat rusts and divergence of the mating loci.</title>
        <authorList>
            <person name="Cuomo C.A."/>
            <person name="Bakkeren G."/>
            <person name="Szabo L."/>
            <person name="Khalil H."/>
            <person name="Joly D."/>
            <person name="Goldberg J."/>
            <person name="Young S."/>
            <person name="Zeng Q."/>
            <person name="Fellers J."/>
        </authorList>
    </citation>
    <scope>NUCLEOTIDE SEQUENCE [LARGE SCALE GENOMIC DNA]</scope>
    <source>
        <strain evidence="1">1-1 BBBD Race 1</strain>
    </source>
</reference>
<dbReference type="PANTHER" id="PTHR10285">
    <property type="entry name" value="URIDINE KINASE"/>
    <property type="match status" value="1"/>
</dbReference>
<accession>A0A180GHK4</accession>
<proteinExistence type="predicted"/>
<evidence type="ECO:0000313" key="2">
    <source>
        <dbReference type="EnsemblFungi" id="PTTG_05112-t43_1-p1"/>
    </source>
</evidence>
<reference evidence="2" key="4">
    <citation type="submission" date="2025-05" db="UniProtKB">
        <authorList>
            <consortium name="EnsemblFungi"/>
        </authorList>
    </citation>
    <scope>IDENTIFICATION</scope>
    <source>
        <strain evidence="2">isolate 1-1 / race 1 (BBBD)</strain>
    </source>
</reference>
<dbReference type="EMBL" id="ADAS02000080">
    <property type="protein sequence ID" value="OAV91443.1"/>
    <property type="molecule type" value="Genomic_DNA"/>
</dbReference>
<protein>
    <recommendedName>
        <fullName evidence="4">Phosphoribulokinase/uridine kinase domain-containing protein</fullName>
    </recommendedName>
</protein>
<reference evidence="2 3" key="3">
    <citation type="journal article" date="2017" name="G3 (Bethesda)">
        <title>Comparative analysis highlights variable genome content of wheat rusts and divergence of the mating loci.</title>
        <authorList>
            <person name="Cuomo C.A."/>
            <person name="Bakkeren G."/>
            <person name="Khalil H.B."/>
            <person name="Panwar V."/>
            <person name="Joly D."/>
            <person name="Linning R."/>
            <person name="Sakthikumar S."/>
            <person name="Song X."/>
            <person name="Adiconis X."/>
            <person name="Fan L."/>
            <person name="Goldberg J.M."/>
            <person name="Levin J.Z."/>
            <person name="Young S."/>
            <person name="Zeng Q."/>
            <person name="Anikster Y."/>
            <person name="Bruce M."/>
            <person name="Wang M."/>
            <person name="Yin C."/>
            <person name="McCallum B."/>
            <person name="Szabo L.J."/>
            <person name="Hulbert S."/>
            <person name="Chen X."/>
            <person name="Fellers J.P."/>
        </authorList>
    </citation>
    <scope>NUCLEOTIDE SEQUENCE</scope>
    <source>
        <strain evidence="2">isolate 1-1 / race 1 (BBBD)</strain>
        <strain evidence="3">Isolate 1-1 / race 1 (BBBD)</strain>
    </source>
</reference>
<evidence type="ECO:0008006" key="4">
    <source>
        <dbReference type="Google" id="ProtNLM"/>
    </source>
</evidence>